<dbReference type="PRINTS" id="PR00035">
    <property type="entry name" value="HTHGNTR"/>
</dbReference>
<dbReference type="Pfam" id="PF07729">
    <property type="entry name" value="FCD"/>
    <property type="match status" value="1"/>
</dbReference>
<protein>
    <submittedName>
        <fullName evidence="5">GntR family transcriptional regulator</fullName>
    </submittedName>
</protein>
<dbReference type="EMBL" id="SMRU01000007">
    <property type="protein sequence ID" value="TDF97818.1"/>
    <property type="molecule type" value="Genomic_DNA"/>
</dbReference>
<evidence type="ECO:0000259" key="4">
    <source>
        <dbReference type="PROSITE" id="PS50949"/>
    </source>
</evidence>
<feature type="domain" description="HTH gntR-type" evidence="4">
    <location>
        <begin position="13"/>
        <end position="80"/>
    </location>
</feature>
<dbReference type="SMART" id="SM00345">
    <property type="entry name" value="HTH_GNTR"/>
    <property type="match status" value="1"/>
</dbReference>
<keyword evidence="6" id="KW-1185">Reference proteome</keyword>
<sequence>MRRMAAQAAKKMRPLSEHVYDRISDEIVNGVVEPGAPLVQEQLAEEYGVSRTPVRDALNRLVHEGLATLVPGAGYFATTLTRSAVEEVYEVRKALEVMAIRQCEAKYTNLQLARLELLIAEGAASADPEELFTATRAFHLGLAAPATNGFLLKTLESVWDNPVQRLISRSYPLDDAKLERVANDHRKILAAARTSDLETLIPLLDLCHEKD</sequence>
<dbReference type="PROSITE" id="PS50949">
    <property type="entry name" value="HTH_GNTR"/>
    <property type="match status" value="1"/>
</dbReference>
<dbReference type="Proteomes" id="UP000295511">
    <property type="component" value="Unassembled WGS sequence"/>
</dbReference>
<organism evidence="5 6">
    <name type="scientific">Arthrobacter terricola</name>
    <dbReference type="NCBI Taxonomy" id="2547396"/>
    <lineage>
        <taxon>Bacteria</taxon>
        <taxon>Bacillati</taxon>
        <taxon>Actinomycetota</taxon>
        <taxon>Actinomycetes</taxon>
        <taxon>Micrococcales</taxon>
        <taxon>Micrococcaceae</taxon>
        <taxon>Arthrobacter</taxon>
    </lineage>
</organism>
<keyword evidence="3" id="KW-0804">Transcription</keyword>
<evidence type="ECO:0000256" key="2">
    <source>
        <dbReference type="ARBA" id="ARBA00023125"/>
    </source>
</evidence>
<dbReference type="InterPro" id="IPR036388">
    <property type="entry name" value="WH-like_DNA-bd_sf"/>
</dbReference>
<dbReference type="PANTHER" id="PTHR43537">
    <property type="entry name" value="TRANSCRIPTIONAL REGULATOR, GNTR FAMILY"/>
    <property type="match status" value="1"/>
</dbReference>
<reference evidence="5 6" key="1">
    <citation type="submission" date="2019-03" db="EMBL/GenBank/DDBJ databases">
        <title>Whole genome sequence of Arthrobacter sp JH1-1.</title>
        <authorList>
            <person name="Trinh H.N."/>
        </authorList>
    </citation>
    <scope>NUCLEOTIDE SEQUENCE [LARGE SCALE GENOMIC DNA]</scope>
    <source>
        <strain evidence="5 6">JH1-1</strain>
    </source>
</reference>
<evidence type="ECO:0000313" key="5">
    <source>
        <dbReference type="EMBL" id="TDF97818.1"/>
    </source>
</evidence>
<dbReference type="SUPFAM" id="SSF48008">
    <property type="entry name" value="GntR ligand-binding domain-like"/>
    <property type="match status" value="1"/>
</dbReference>
<dbReference type="InterPro" id="IPR000524">
    <property type="entry name" value="Tscrpt_reg_HTH_GntR"/>
</dbReference>
<evidence type="ECO:0000313" key="6">
    <source>
        <dbReference type="Proteomes" id="UP000295511"/>
    </source>
</evidence>
<dbReference type="Gene3D" id="1.10.10.10">
    <property type="entry name" value="Winged helix-like DNA-binding domain superfamily/Winged helix DNA-binding domain"/>
    <property type="match status" value="1"/>
</dbReference>
<keyword evidence="1" id="KW-0805">Transcription regulation</keyword>
<name>A0A4R5KS24_9MICC</name>
<dbReference type="InterPro" id="IPR036390">
    <property type="entry name" value="WH_DNA-bd_sf"/>
</dbReference>
<dbReference type="Pfam" id="PF00392">
    <property type="entry name" value="GntR"/>
    <property type="match status" value="1"/>
</dbReference>
<dbReference type="CDD" id="cd07377">
    <property type="entry name" value="WHTH_GntR"/>
    <property type="match status" value="1"/>
</dbReference>
<dbReference type="OrthoDB" id="8680240at2"/>
<dbReference type="GO" id="GO:0003700">
    <property type="term" value="F:DNA-binding transcription factor activity"/>
    <property type="evidence" value="ECO:0007669"/>
    <property type="project" value="InterPro"/>
</dbReference>
<dbReference type="GO" id="GO:0003677">
    <property type="term" value="F:DNA binding"/>
    <property type="evidence" value="ECO:0007669"/>
    <property type="project" value="UniProtKB-KW"/>
</dbReference>
<proteinExistence type="predicted"/>
<dbReference type="SUPFAM" id="SSF46785">
    <property type="entry name" value="Winged helix' DNA-binding domain"/>
    <property type="match status" value="1"/>
</dbReference>
<dbReference type="AlphaFoldDB" id="A0A4R5KS24"/>
<dbReference type="Gene3D" id="1.20.120.530">
    <property type="entry name" value="GntR ligand-binding domain-like"/>
    <property type="match status" value="1"/>
</dbReference>
<evidence type="ECO:0000256" key="3">
    <source>
        <dbReference type="ARBA" id="ARBA00023163"/>
    </source>
</evidence>
<evidence type="ECO:0000256" key="1">
    <source>
        <dbReference type="ARBA" id="ARBA00023015"/>
    </source>
</evidence>
<keyword evidence="2" id="KW-0238">DNA-binding</keyword>
<comment type="caution">
    <text evidence="5">The sequence shown here is derived from an EMBL/GenBank/DDBJ whole genome shotgun (WGS) entry which is preliminary data.</text>
</comment>
<dbReference type="InterPro" id="IPR011711">
    <property type="entry name" value="GntR_C"/>
</dbReference>
<dbReference type="SMART" id="SM00895">
    <property type="entry name" value="FCD"/>
    <property type="match status" value="1"/>
</dbReference>
<accession>A0A4R5KS24</accession>
<dbReference type="PANTHER" id="PTHR43537:SF5">
    <property type="entry name" value="UXU OPERON TRANSCRIPTIONAL REGULATOR"/>
    <property type="match status" value="1"/>
</dbReference>
<dbReference type="InterPro" id="IPR008920">
    <property type="entry name" value="TF_FadR/GntR_C"/>
</dbReference>
<gene>
    <name evidence="5" type="ORF">E1809_07350</name>
</gene>